<keyword evidence="6" id="KW-1185">Reference proteome</keyword>
<feature type="region of interest" description="Disordered" evidence="3">
    <location>
        <begin position="1"/>
        <end position="33"/>
    </location>
</feature>
<name>A0ABV1KGD9_9PSEU</name>
<feature type="region of interest" description="Disordered" evidence="3">
    <location>
        <begin position="85"/>
        <end position="104"/>
    </location>
</feature>
<dbReference type="PANTHER" id="PTHR42776">
    <property type="entry name" value="SERINE PEPTIDASE S9 FAMILY MEMBER"/>
    <property type="match status" value="1"/>
</dbReference>
<feature type="domain" description="Peptidase S9 prolyl oligopeptidase catalytic" evidence="4">
    <location>
        <begin position="488"/>
        <end position="692"/>
    </location>
</feature>
<feature type="region of interest" description="Disordered" evidence="3">
    <location>
        <begin position="417"/>
        <end position="438"/>
    </location>
</feature>
<sequence>MSARTVRSCSSPWDRAGAECYEPGVPTDDPIDPTPFHDLDAYVALPRLSGLALSPDGGRLVTGVAELEPDGTRYRSALWQIDPSGSEPARRLTRGGAGESGPVFTPEGDLLFRSARPDPDSATDADGPAALWLLPAGGGEARPLGTRAGGISDVAVARGSGTVVASAPTLPGSVTGEDDERRRTARSDAKISAILHAGYPVRHWDHDLGPAENRLLLAAPGAEPASWTDLTPEPGRALDEASYDVSPDGGCVVTGWSRAYGHGSWRPGIVAIDTATGTRRDLLLDPGHEYSGPRISPDGRTVVARRESVSTPDTAPRVDLVVVPLEGGEPRPVAPGWDRWPSAVRWTADSSALIVTADEDGRGPLFRIDLGAGPGADSVTRLTGDRGCYTDPCPSPDGRWVYALRNAVDAAPAPVRVSATAPDSTPEALPGPATAPQLPGTLTEVEAAASDGTRLRGWLVLPSGAGPDAPAPLLLWIHGGPLASWNAWAWRWNPWLMAARGYAVLLPDPALSTGYGQGFIQRGWGQWGGAPYTDLMAVTDAAVARPEIDERRVAAMGGSFGGYMANWVAGHTDRFAAIVTHASLWALDQFGPTTDHAEYWLTEMTPEMAEANSPHRHADAIVTPMLVIHGDKDYRVPIGEGLRLWWDLVSRQADPEANPHRFLYFPDENHWILAPRHAVLWYETVHAFLAVHVLGGKWETPDLLR</sequence>
<evidence type="ECO:0000256" key="3">
    <source>
        <dbReference type="SAM" id="MobiDB-lite"/>
    </source>
</evidence>
<dbReference type="InterPro" id="IPR011042">
    <property type="entry name" value="6-blade_b-propeller_TolB-like"/>
</dbReference>
<reference evidence="5 6" key="1">
    <citation type="submission" date="2024-03" db="EMBL/GenBank/DDBJ databases">
        <title>Draft genome sequence of Pseudonocardia nematodicida JCM 31783.</title>
        <authorList>
            <person name="Butdee W."/>
            <person name="Duangmal K."/>
        </authorList>
    </citation>
    <scope>NUCLEOTIDE SEQUENCE [LARGE SCALE GENOMIC DNA]</scope>
    <source>
        <strain evidence="5 6">JCM 31783</strain>
    </source>
</reference>
<dbReference type="RefSeq" id="WP_379611942.1">
    <property type="nucleotide sequence ID" value="NZ_JBHSFF010000021.1"/>
</dbReference>
<evidence type="ECO:0000259" key="4">
    <source>
        <dbReference type="Pfam" id="PF00326"/>
    </source>
</evidence>
<dbReference type="Pfam" id="PF00326">
    <property type="entry name" value="Peptidase_S9"/>
    <property type="match status" value="1"/>
</dbReference>
<dbReference type="EMBL" id="JBEDNQ010000011">
    <property type="protein sequence ID" value="MEQ3553527.1"/>
    <property type="molecule type" value="Genomic_DNA"/>
</dbReference>
<evidence type="ECO:0000256" key="2">
    <source>
        <dbReference type="ARBA" id="ARBA00022801"/>
    </source>
</evidence>
<feature type="compositionally biased region" description="Polar residues" evidence="3">
    <location>
        <begin position="1"/>
        <end position="11"/>
    </location>
</feature>
<keyword evidence="2" id="KW-0378">Hydrolase</keyword>
<dbReference type="PANTHER" id="PTHR42776:SF13">
    <property type="entry name" value="DIPEPTIDYL-PEPTIDASE 5"/>
    <property type="match status" value="1"/>
</dbReference>
<gene>
    <name evidence="5" type="ORF">WIS52_23900</name>
</gene>
<evidence type="ECO:0000313" key="6">
    <source>
        <dbReference type="Proteomes" id="UP001494902"/>
    </source>
</evidence>
<evidence type="ECO:0000313" key="5">
    <source>
        <dbReference type="EMBL" id="MEQ3553527.1"/>
    </source>
</evidence>
<dbReference type="InterPro" id="IPR001375">
    <property type="entry name" value="Peptidase_S9_cat"/>
</dbReference>
<accession>A0ABV1KGD9</accession>
<proteinExistence type="predicted"/>
<dbReference type="SUPFAM" id="SSF53474">
    <property type="entry name" value="alpha/beta-Hydrolases"/>
    <property type="match status" value="1"/>
</dbReference>
<comment type="caution">
    <text evidence="5">The sequence shown here is derived from an EMBL/GenBank/DDBJ whole genome shotgun (WGS) entry which is preliminary data.</text>
</comment>
<dbReference type="Proteomes" id="UP001494902">
    <property type="component" value="Unassembled WGS sequence"/>
</dbReference>
<evidence type="ECO:0000256" key="1">
    <source>
        <dbReference type="ARBA" id="ARBA00022729"/>
    </source>
</evidence>
<organism evidence="5 6">
    <name type="scientific">Pseudonocardia nematodicida</name>
    <dbReference type="NCBI Taxonomy" id="1206997"/>
    <lineage>
        <taxon>Bacteria</taxon>
        <taxon>Bacillati</taxon>
        <taxon>Actinomycetota</taxon>
        <taxon>Actinomycetes</taxon>
        <taxon>Pseudonocardiales</taxon>
        <taxon>Pseudonocardiaceae</taxon>
        <taxon>Pseudonocardia</taxon>
    </lineage>
</organism>
<protein>
    <submittedName>
        <fullName evidence="5">Prolyl oligopeptidase family serine peptidase</fullName>
    </submittedName>
</protein>
<dbReference type="InterPro" id="IPR029058">
    <property type="entry name" value="AB_hydrolase_fold"/>
</dbReference>
<dbReference type="Gene3D" id="2.120.10.30">
    <property type="entry name" value="TolB, C-terminal domain"/>
    <property type="match status" value="2"/>
</dbReference>
<keyword evidence="1" id="KW-0732">Signal</keyword>
<dbReference type="Gene3D" id="3.40.50.1820">
    <property type="entry name" value="alpha/beta hydrolase"/>
    <property type="match status" value="1"/>
</dbReference>
<dbReference type="SUPFAM" id="SSF82171">
    <property type="entry name" value="DPP6 N-terminal domain-like"/>
    <property type="match status" value="1"/>
</dbReference>